<accession>A0A256KCR8</accession>
<dbReference type="PANTHER" id="PTHR43875">
    <property type="entry name" value="MALTODEXTRIN IMPORT ATP-BINDING PROTEIN MSMX"/>
    <property type="match status" value="1"/>
</dbReference>
<dbReference type="GO" id="GO:0140359">
    <property type="term" value="F:ABC-type transporter activity"/>
    <property type="evidence" value="ECO:0007669"/>
    <property type="project" value="InterPro"/>
</dbReference>
<evidence type="ECO:0000256" key="1">
    <source>
        <dbReference type="ARBA" id="ARBA00004202"/>
    </source>
</evidence>
<sequence length="375" mass="40937">MAHVELADVSKVYDDAQGTETAVDSVSISVADGEFLTIVGPSGCGKSTTLRMLAGLEPVTEGAVVIDGREVQHLVPSERNVAMVFQNFALYTKMTARENIGYGLKHSTQLSRPERQDRIEEMAQLLGISDHLDDKPAELSGGQKQRVALGRALVRQPDVFLLDEPLSNLDAKLRSEMRTELQRIHDQLGVTTIYVTHDQKEAMTMSDRIAVMNDGRVQQIATAESAYDRPANEFVGTFLGNPSMNTTEVTIERRDGTATLRTAAGNVLTTVPAETVPTGVSRATVGIRPEDLELRSADDGSAKVAVTEFQGNTNYVHLTVEDKSLTARLTTDQTFERDEQVALAIDAPDLYLFDTETGETLKTRDRATHTDGGRS</sequence>
<gene>
    <name evidence="15" type="ORF">DJ83_10500</name>
    <name evidence="16" type="ORF">EO776_14025</name>
    <name evidence="17" type="ORF">SAMN06266787_1124</name>
</gene>
<dbReference type="InterPro" id="IPR003439">
    <property type="entry name" value="ABC_transporter-like_ATP-bd"/>
</dbReference>
<evidence type="ECO:0000259" key="14">
    <source>
        <dbReference type="PROSITE" id="PS50893"/>
    </source>
</evidence>
<organism evidence="15 19">
    <name type="scientific">Halorubrum ezzemoulense</name>
    <name type="common">Halorubrum chaoviator</name>
    <dbReference type="NCBI Taxonomy" id="337243"/>
    <lineage>
        <taxon>Archaea</taxon>
        <taxon>Methanobacteriati</taxon>
        <taxon>Methanobacteriota</taxon>
        <taxon>Stenosarchaea group</taxon>
        <taxon>Halobacteria</taxon>
        <taxon>Halobacteriales</taxon>
        <taxon>Haloferacaceae</taxon>
        <taxon>Halorubrum</taxon>
    </lineage>
</organism>
<dbReference type="Gene3D" id="3.40.50.300">
    <property type="entry name" value="P-loop containing nucleotide triphosphate hydrolases"/>
    <property type="match status" value="1"/>
</dbReference>
<feature type="domain" description="ABC transporter" evidence="14">
    <location>
        <begin position="4"/>
        <end position="239"/>
    </location>
</feature>
<protein>
    <recommendedName>
        <fullName evidence="13">ABC-type D-xylose/L-arabinose transporter</fullName>
        <ecNumber evidence="13">7.5.2.13</ecNumber>
    </recommendedName>
</protein>
<reference evidence="16" key="4">
    <citation type="journal article" date="2019" name="Microbiol. Resour. Announc.">
        <title>Complete Genome Sequence of Halorubrum ezzemoulense Strain Fb21.</title>
        <authorList>
            <person name="Feng Y."/>
            <person name="Louyakis A.S."/>
            <person name="Makkay A.M."/>
            <person name="Guerrero R.O."/>
            <person name="Papke R.T."/>
            <person name="Gogarten J.P."/>
        </authorList>
    </citation>
    <scope>NUCLEOTIDE SEQUENCE</scope>
    <source>
        <strain evidence="16">Fb21</strain>
    </source>
</reference>
<evidence type="ECO:0000256" key="11">
    <source>
        <dbReference type="ARBA" id="ARBA00061029"/>
    </source>
</evidence>
<dbReference type="CDD" id="cd03301">
    <property type="entry name" value="ABC_MalK_N"/>
    <property type="match status" value="1"/>
</dbReference>
<dbReference type="InterPro" id="IPR008995">
    <property type="entry name" value="Mo/tungstate-bd_C_term_dom"/>
</dbReference>
<dbReference type="KEGG" id="hezz:EO776_14025"/>
<accession>A0A238YHH6</accession>
<dbReference type="EMBL" id="NHOW01000123">
    <property type="protein sequence ID" value="OYR60123.1"/>
    <property type="molecule type" value="Genomic_DNA"/>
</dbReference>
<dbReference type="AlphaFoldDB" id="A0A256KCR8"/>
<dbReference type="InterPro" id="IPR027417">
    <property type="entry name" value="P-loop_NTPase"/>
</dbReference>
<reference evidence="15" key="2">
    <citation type="submission" date="2017-05" db="EMBL/GenBank/DDBJ databases">
        <authorList>
            <person name="Song R."/>
            <person name="Chenine A.L."/>
            <person name="Ruprecht R.M."/>
        </authorList>
    </citation>
    <scope>NUCLEOTIDE SEQUENCE</scope>
    <source>
        <strain evidence="15">LD3</strain>
    </source>
</reference>
<dbReference type="Proteomes" id="UP000216409">
    <property type="component" value="Unassembled WGS sequence"/>
</dbReference>
<reference evidence="20" key="5">
    <citation type="submission" date="2019-01" db="EMBL/GenBank/DDBJ databases">
        <title>Complete genome of Halorubrum ezzemoulense strain FB21.</title>
        <authorList>
            <person name="Feng Y."/>
            <person name="Louyakis A.S."/>
            <person name="Papke R.T."/>
            <person name="Gogarten J.P."/>
        </authorList>
    </citation>
    <scope>NUCLEOTIDE SEQUENCE [LARGE SCALE GENOMIC DNA]</scope>
    <source>
        <strain evidence="20">Fb21</strain>
    </source>
</reference>
<dbReference type="PANTHER" id="PTHR43875:SF15">
    <property type="entry name" value="TREHALOSE IMPORT ATP-BINDING PROTEIN SUGC"/>
    <property type="match status" value="1"/>
</dbReference>
<dbReference type="GO" id="GO:0005524">
    <property type="term" value="F:ATP binding"/>
    <property type="evidence" value="ECO:0007669"/>
    <property type="project" value="UniProtKB-KW"/>
</dbReference>
<dbReference type="InterPro" id="IPR047641">
    <property type="entry name" value="ABC_transpr_MalK/UgpC-like"/>
</dbReference>
<dbReference type="InterPro" id="IPR012340">
    <property type="entry name" value="NA-bd_OB-fold"/>
</dbReference>
<keyword evidence="3" id="KW-1003">Cell membrane</keyword>
<evidence type="ECO:0000256" key="12">
    <source>
        <dbReference type="ARBA" id="ARBA00065962"/>
    </source>
</evidence>
<evidence type="ECO:0000313" key="18">
    <source>
        <dbReference type="Proteomes" id="UP000198297"/>
    </source>
</evidence>
<dbReference type="GO" id="GO:0008643">
    <property type="term" value="P:carbohydrate transport"/>
    <property type="evidence" value="ECO:0007669"/>
    <property type="project" value="InterPro"/>
</dbReference>
<evidence type="ECO:0000256" key="6">
    <source>
        <dbReference type="ARBA" id="ARBA00022967"/>
    </source>
</evidence>
<reference evidence="15 19" key="1">
    <citation type="journal article" date="2014" name="Front. Microbiol.">
        <title>Population and genomic analysis of the genus Halorubrum.</title>
        <authorList>
            <person name="Fullmer M.S."/>
            <person name="Soucy S.M."/>
            <person name="Swithers K.S."/>
            <person name="Makkay A.M."/>
            <person name="Wheeler R."/>
            <person name="Ventosa A."/>
            <person name="Gogarten J.P."/>
            <person name="Papke R.T."/>
        </authorList>
    </citation>
    <scope>NUCLEOTIDE SEQUENCE [LARGE SCALE GENOMIC DNA]</scope>
    <source>
        <strain evidence="15 19">LD3</strain>
    </source>
</reference>
<dbReference type="Gene3D" id="2.40.50.100">
    <property type="match status" value="1"/>
</dbReference>
<keyword evidence="4" id="KW-0547">Nucleotide-binding</keyword>
<dbReference type="SMART" id="SM00382">
    <property type="entry name" value="AAA"/>
    <property type="match status" value="1"/>
</dbReference>
<evidence type="ECO:0000256" key="2">
    <source>
        <dbReference type="ARBA" id="ARBA00022448"/>
    </source>
</evidence>
<comment type="catalytic activity">
    <reaction evidence="8">
        <text>D-xylose(out) + ATP + H2O = D-xylose(in) + ADP + phosphate + H(+)</text>
        <dbReference type="Rhea" id="RHEA:29899"/>
        <dbReference type="ChEBI" id="CHEBI:15377"/>
        <dbReference type="ChEBI" id="CHEBI:15378"/>
        <dbReference type="ChEBI" id="CHEBI:30616"/>
        <dbReference type="ChEBI" id="CHEBI:43474"/>
        <dbReference type="ChEBI" id="CHEBI:53455"/>
        <dbReference type="ChEBI" id="CHEBI:456216"/>
        <dbReference type="EC" id="7.5.2.13"/>
    </reaction>
    <physiologicalReaction direction="left-to-right" evidence="8">
        <dbReference type="Rhea" id="RHEA:29900"/>
    </physiologicalReaction>
</comment>
<dbReference type="RefSeq" id="WP_089309068.1">
    <property type="nucleotide sequence ID" value="NZ_CP034940.1"/>
</dbReference>
<comment type="subunit">
    <text evidence="12">The complex is composed of two ATP-binding proteins (XacJ and XacK), two transmembrane proteins (XacH and XacI) and a solute-binding protein (XacG).</text>
</comment>
<dbReference type="GeneID" id="38951483"/>
<evidence type="ECO:0000256" key="4">
    <source>
        <dbReference type="ARBA" id="ARBA00022741"/>
    </source>
</evidence>
<evidence type="ECO:0000256" key="3">
    <source>
        <dbReference type="ARBA" id="ARBA00022475"/>
    </source>
</evidence>
<dbReference type="PROSITE" id="PS00211">
    <property type="entry name" value="ABC_TRANSPORTER_1"/>
    <property type="match status" value="1"/>
</dbReference>
<comment type="similarity">
    <text evidence="11">Belongs to the ABC transporter superfamily. Carbohydrate uptake transporter-1 (CUT1) (TC 3.A.1.1) family.</text>
</comment>
<comment type="subcellular location">
    <subcellularLocation>
        <location evidence="1">Cell membrane</location>
        <topology evidence="1">Peripheral membrane protein</topology>
    </subcellularLocation>
</comment>
<dbReference type="Pfam" id="PF00005">
    <property type="entry name" value="ABC_tran"/>
    <property type="match status" value="1"/>
</dbReference>
<keyword evidence="5 15" id="KW-0067">ATP-binding</keyword>
<dbReference type="InterPro" id="IPR017871">
    <property type="entry name" value="ABC_transporter-like_CS"/>
</dbReference>
<comment type="catalytic activity">
    <reaction evidence="9">
        <text>L-arabinose(out) + ATP + H2O = L-arabinose(in) + ADP + phosphate + H(+)</text>
        <dbReference type="Rhea" id="RHEA:30007"/>
        <dbReference type="ChEBI" id="CHEBI:15377"/>
        <dbReference type="ChEBI" id="CHEBI:15378"/>
        <dbReference type="ChEBI" id="CHEBI:17535"/>
        <dbReference type="ChEBI" id="CHEBI:30616"/>
        <dbReference type="ChEBI" id="CHEBI:43474"/>
        <dbReference type="ChEBI" id="CHEBI:456216"/>
        <dbReference type="EC" id="7.5.2.13"/>
    </reaction>
    <physiologicalReaction direction="left-to-right" evidence="9">
        <dbReference type="Rhea" id="RHEA:30008"/>
    </physiologicalReaction>
</comment>
<evidence type="ECO:0000256" key="13">
    <source>
        <dbReference type="ARBA" id="ARBA00066315"/>
    </source>
</evidence>
<dbReference type="EC" id="7.5.2.13" evidence="13"/>
<evidence type="ECO:0000313" key="15">
    <source>
        <dbReference type="EMBL" id="OYR60123.1"/>
    </source>
</evidence>
<dbReference type="SUPFAM" id="SSF50331">
    <property type="entry name" value="MOP-like"/>
    <property type="match status" value="1"/>
</dbReference>
<dbReference type="Proteomes" id="UP000198297">
    <property type="component" value="Unassembled WGS sequence"/>
</dbReference>
<keyword evidence="7" id="KW-0472">Membrane</keyword>
<dbReference type="InterPro" id="IPR015855">
    <property type="entry name" value="ABC_transpr_MalK-like"/>
</dbReference>
<dbReference type="PROSITE" id="PS50893">
    <property type="entry name" value="ABC_TRANSPORTER_2"/>
    <property type="match status" value="1"/>
</dbReference>
<evidence type="ECO:0000313" key="19">
    <source>
        <dbReference type="Proteomes" id="UP000216409"/>
    </source>
</evidence>
<dbReference type="Gene3D" id="2.40.50.140">
    <property type="entry name" value="Nucleic acid-binding proteins"/>
    <property type="match status" value="1"/>
</dbReference>
<name>A0A256KCR8_HALEZ</name>
<dbReference type="Proteomes" id="UP000293073">
    <property type="component" value="Chromosome"/>
</dbReference>
<evidence type="ECO:0000256" key="8">
    <source>
        <dbReference type="ARBA" id="ARBA00050355"/>
    </source>
</evidence>
<dbReference type="InterPro" id="IPR013611">
    <property type="entry name" value="Transp-assoc_OB_typ2"/>
</dbReference>
<keyword evidence="6" id="KW-1278">Translocase</keyword>
<evidence type="ECO:0000313" key="20">
    <source>
        <dbReference type="Proteomes" id="UP000293073"/>
    </source>
</evidence>
<evidence type="ECO:0000313" key="17">
    <source>
        <dbReference type="EMBL" id="SNR69839.1"/>
    </source>
</evidence>
<evidence type="ECO:0000256" key="9">
    <source>
        <dbReference type="ARBA" id="ARBA00051890"/>
    </source>
</evidence>
<reference evidence="17 18" key="3">
    <citation type="submission" date="2017-06" db="EMBL/GenBank/DDBJ databases">
        <authorList>
            <person name="Kim H.J."/>
            <person name="Triplett B.A."/>
        </authorList>
    </citation>
    <scope>NUCLEOTIDE SEQUENCE [LARGE SCALE GENOMIC DNA]</scope>
    <source>
        <strain evidence="17 18">DSM 19316</strain>
    </source>
</reference>
<proteinExistence type="inferred from homology"/>
<dbReference type="Pfam" id="PF08402">
    <property type="entry name" value="TOBE_2"/>
    <property type="match status" value="1"/>
</dbReference>
<evidence type="ECO:0000313" key="16">
    <source>
        <dbReference type="EMBL" id="QAY21050.1"/>
    </source>
</evidence>
<dbReference type="GO" id="GO:0016887">
    <property type="term" value="F:ATP hydrolysis activity"/>
    <property type="evidence" value="ECO:0007669"/>
    <property type="project" value="InterPro"/>
</dbReference>
<dbReference type="GO" id="GO:0055052">
    <property type="term" value="C:ATP-binding cassette (ABC) transporter complex, substrate-binding subunit-containing"/>
    <property type="evidence" value="ECO:0007669"/>
    <property type="project" value="TreeGrafter"/>
</dbReference>
<evidence type="ECO:0000256" key="7">
    <source>
        <dbReference type="ARBA" id="ARBA00023136"/>
    </source>
</evidence>
<evidence type="ECO:0000256" key="5">
    <source>
        <dbReference type="ARBA" id="ARBA00022840"/>
    </source>
</evidence>
<evidence type="ECO:0000256" key="10">
    <source>
        <dbReference type="ARBA" id="ARBA00053454"/>
    </source>
</evidence>
<keyword evidence="2" id="KW-0813">Transport</keyword>
<dbReference type="InterPro" id="IPR003593">
    <property type="entry name" value="AAA+_ATPase"/>
</dbReference>
<dbReference type="EMBL" id="CP034940">
    <property type="protein sequence ID" value="QAY21050.1"/>
    <property type="molecule type" value="Genomic_DNA"/>
</dbReference>
<dbReference type="SUPFAM" id="SSF52540">
    <property type="entry name" value="P-loop containing nucleoside triphosphate hydrolases"/>
    <property type="match status" value="1"/>
</dbReference>
<comment type="function">
    <text evidence="10">Part of the ABC transporter complex XacGHIJK involved in the uptake of xylose and arabinose. Responsible for energy coupling to the transport system.</text>
</comment>
<dbReference type="EMBL" id="FZNK01000012">
    <property type="protein sequence ID" value="SNR69839.1"/>
    <property type="molecule type" value="Genomic_DNA"/>
</dbReference>
<dbReference type="FunFam" id="3.40.50.300:FF:000042">
    <property type="entry name" value="Maltose/maltodextrin ABC transporter, ATP-binding protein"/>
    <property type="match status" value="1"/>
</dbReference>